<keyword evidence="2" id="KW-0378">Hydrolase</keyword>
<dbReference type="Pfam" id="PF01483">
    <property type="entry name" value="P_proprotein"/>
    <property type="match status" value="1"/>
</dbReference>
<evidence type="ECO:0000256" key="2">
    <source>
        <dbReference type="ARBA" id="ARBA00022801"/>
    </source>
</evidence>
<keyword evidence="5" id="KW-1185">Reference proteome</keyword>
<evidence type="ECO:0000256" key="1">
    <source>
        <dbReference type="ARBA" id="ARBA00022670"/>
    </source>
</evidence>
<dbReference type="SUPFAM" id="SSF49785">
    <property type="entry name" value="Galactose-binding domain-like"/>
    <property type="match status" value="1"/>
</dbReference>
<evidence type="ECO:0000313" key="4">
    <source>
        <dbReference type="EMBL" id="MFC7616421.1"/>
    </source>
</evidence>
<reference evidence="5" key="1">
    <citation type="journal article" date="2019" name="Int. J. Syst. Evol. Microbiol.">
        <title>The Global Catalogue of Microorganisms (GCM) 10K type strain sequencing project: providing services to taxonomists for standard genome sequencing and annotation.</title>
        <authorList>
            <consortium name="The Broad Institute Genomics Platform"/>
            <consortium name="The Broad Institute Genome Sequencing Center for Infectious Disease"/>
            <person name="Wu L."/>
            <person name="Ma J."/>
        </authorList>
    </citation>
    <scope>NUCLEOTIDE SEQUENCE [LARGE SCALE GENOMIC DNA]</scope>
    <source>
        <strain evidence="5">JCM 17695</strain>
    </source>
</reference>
<evidence type="ECO:0000259" key="3">
    <source>
        <dbReference type="PROSITE" id="PS51829"/>
    </source>
</evidence>
<feature type="domain" description="P/Homo B" evidence="3">
    <location>
        <begin position="46"/>
        <end position="165"/>
    </location>
</feature>
<protein>
    <submittedName>
        <fullName evidence="4">Proprotein convertase P-domain-containing protein</fullName>
    </submittedName>
</protein>
<dbReference type="Proteomes" id="UP001596512">
    <property type="component" value="Unassembled WGS sequence"/>
</dbReference>
<dbReference type="PROSITE" id="PS51829">
    <property type="entry name" value="P_HOMO_B"/>
    <property type="match status" value="1"/>
</dbReference>
<dbReference type="InterPro" id="IPR002884">
    <property type="entry name" value="P_dom"/>
</dbReference>
<dbReference type="EMBL" id="JBHTEY010000004">
    <property type="protein sequence ID" value="MFC7616421.1"/>
    <property type="molecule type" value="Genomic_DNA"/>
</dbReference>
<evidence type="ECO:0000313" key="5">
    <source>
        <dbReference type="Proteomes" id="UP001596512"/>
    </source>
</evidence>
<name>A0ABW2TSW7_9PSEU</name>
<gene>
    <name evidence="4" type="ORF">ACFQV2_26075</name>
</gene>
<proteinExistence type="predicted"/>
<accession>A0ABW2TSW7</accession>
<keyword evidence="1" id="KW-0645">Protease</keyword>
<organism evidence="4 5">
    <name type="scientific">Actinokineospora soli</name>
    <dbReference type="NCBI Taxonomy" id="1048753"/>
    <lineage>
        <taxon>Bacteria</taxon>
        <taxon>Bacillati</taxon>
        <taxon>Actinomycetota</taxon>
        <taxon>Actinomycetes</taxon>
        <taxon>Pseudonocardiales</taxon>
        <taxon>Pseudonocardiaceae</taxon>
        <taxon>Actinokineospora</taxon>
    </lineage>
</organism>
<dbReference type="Gene3D" id="2.60.120.260">
    <property type="entry name" value="Galactose-binding domain-like"/>
    <property type="match status" value="1"/>
</dbReference>
<dbReference type="InterPro" id="IPR008979">
    <property type="entry name" value="Galactose-bd-like_sf"/>
</dbReference>
<comment type="caution">
    <text evidence="4">The sequence shown here is derived from an EMBL/GenBank/DDBJ whole genome shotgun (WGS) entry which is preliminary data.</text>
</comment>
<sequence>MHLAANPAHTPSQANAAVLAAATPNLVGDARTTPNLLLHTGSAPVVPPGAGCPAATNGTDVPIPDRGAATSPITITGCTSTPTDAAKITVDIVHTWRGDLVLDLIAPDGSPYRLKSANVDDSADNVKTTYTLNLAAESPNGTWTLRAQDLYGGDWGHINAWTLDL</sequence>